<dbReference type="Pfam" id="PF05761">
    <property type="entry name" value="5_nucleotid"/>
    <property type="match status" value="1"/>
</dbReference>
<dbReference type="Proteomes" id="UP000829291">
    <property type="component" value="Chromosome 5"/>
</dbReference>
<keyword evidence="3" id="KW-0378">Hydrolase</keyword>
<dbReference type="NCBIfam" id="TIGR02244">
    <property type="entry name" value="HAD-IG-Ncltidse"/>
    <property type="match status" value="1"/>
</dbReference>
<evidence type="ECO:0000256" key="4">
    <source>
        <dbReference type="ARBA" id="ARBA00022842"/>
    </source>
</evidence>
<comment type="similarity">
    <text evidence="1">Belongs to the 5'(3')-deoxyribonucleotidase family.</text>
</comment>
<dbReference type="InterPro" id="IPR008380">
    <property type="entry name" value="HAD-SF_hydro_IG_5-nucl"/>
</dbReference>
<dbReference type="InterPro" id="IPR023214">
    <property type="entry name" value="HAD_sf"/>
</dbReference>
<dbReference type="AlphaFoldDB" id="A0A6J0B926"/>
<dbReference type="SUPFAM" id="SSF56784">
    <property type="entry name" value="HAD-like"/>
    <property type="match status" value="1"/>
</dbReference>
<organism evidence="6">
    <name type="scientific">Neodiprion lecontei</name>
    <name type="common">Redheaded pine sawfly</name>
    <dbReference type="NCBI Taxonomy" id="441921"/>
    <lineage>
        <taxon>Eukaryota</taxon>
        <taxon>Metazoa</taxon>
        <taxon>Ecdysozoa</taxon>
        <taxon>Arthropoda</taxon>
        <taxon>Hexapoda</taxon>
        <taxon>Insecta</taxon>
        <taxon>Pterygota</taxon>
        <taxon>Neoptera</taxon>
        <taxon>Endopterygota</taxon>
        <taxon>Hymenoptera</taxon>
        <taxon>Tenthredinoidea</taxon>
        <taxon>Diprionidae</taxon>
        <taxon>Diprioninae</taxon>
        <taxon>Neodiprion</taxon>
    </lineage>
</organism>
<gene>
    <name evidence="6" type="primary">LOC107218198</name>
</gene>
<dbReference type="RefSeq" id="XP_015511480.2">
    <property type="nucleotide sequence ID" value="XM_015655994.2"/>
</dbReference>
<dbReference type="Gene3D" id="3.40.50.1000">
    <property type="entry name" value="HAD superfamily/HAD-like"/>
    <property type="match status" value="1"/>
</dbReference>
<evidence type="ECO:0000313" key="6">
    <source>
        <dbReference type="RefSeq" id="XP_015511480.2"/>
    </source>
</evidence>
<dbReference type="KEGG" id="nlo:107218198"/>
<evidence type="ECO:0000256" key="2">
    <source>
        <dbReference type="ARBA" id="ARBA00022723"/>
    </source>
</evidence>
<keyword evidence="4" id="KW-0460">Magnesium</keyword>
<reference evidence="6" key="1">
    <citation type="submission" date="2025-08" db="UniProtKB">
        <authorList>
            <consortium name="RefSeq"/>
        </authorList>
    </citation>
    <scope>IDENTIFICATION</scope>
    <source>
        <tissue evidence="6">Thorax and Abdomen</tissue>
    </source>
</reference>
<name>A0A6J0B926_NEOLC</name>
<keyword evidence="5" id="KW-1185">Reference proteome</keyword>
<accession>A0A6J0B926</accession>
<dbReference type="GO" id="GO:0008253">
    <property type="term" value="F:5'-nucleotidase activity"/>
    <property type="evidence" value="ECO:0007669"/>
    <property type="project" value="TreeGrafter"/>
</dbReference>
<evidence type="ECO:0000256" key="1">
    <source>
        <dbReference type="ARBA" id="ARBA00009589"/>
    </source>
</evidence>
<proteinExistence type="inferred from homology"/>
<dbReference type="GO" id="GO:0046872">
    <property type="term" value="F:metal ion binding"/>
    <property type="evidence" value="ECO:0007669"/>
    <property type="project" value="UniProtKB-KW"/>
</dbReference>
<protein>
    <submittedName>
        <fullName evidence="6">5'-nucleotidase domain-containing protein 1</fullName>
    </submittedName>
</protein>
<dbReference type="InParanoid" id="A0A6J0B926"/>
<evidence type="ECO:0000313" key="5">
    <source>
        <dbReference type="Proteomes" id="UP000829291"/>
    </source>
</evidence>
<dbReference type="InterPro" id="IPR036412">
    <property type="entry name" value="HAD-like_sf"/>
</dbReference>
<dbReference type="PANTHER" id="PTHR12103:SF38">
    <property type="entry name" value="5'-NUCLEOTIDASE DOMAIN-CONTAINING PROTEIN 1"/>
    <property type="match status" value="1"/>
</dbReference>
<dbReference type="GeneID" id="107218198"/>
<evidence type="ECO:0000256" key="3">
    <source>
        <dbReference type="ARBA" id="ARBA00022801"/>
    </source>
</evidence>
<dbReference type="OrthoDB" id="6503940at2759"/>
<keyword evidence="2" id="KW-0479">Metal-binding</keyword>
<dbReference type="FunCoup" id="A0A6J0B926">
    <property type="interactions" value="783"/>
</dbReference>
<dbReference type="PANTHER" id="PTHR12103">
    <property type="entry name" value="5'-NUCLEOTIDASE DOMAIN-CONTAINING"/>
    <property type="match status" value="1"/>
</dbReference>
<sequence length="558" mass="62648">MTSSAKNCLFIASEFNRIIEVNRVIVNPCSRRYSQLSNSWSSWRGGNSLPPLSPMSSRPTTPRSSALAVPVGILFPRLSTLITTAPTATTTTRKTRINAGCHPPIANVNAKRLHSTKASKIMGVFRFSDYDCVGFDLDNTLLRYNVTNMVTLEYECLSKFLVEKRGYDPKYLYKPLALQDYDFMQKGLVLDFARGNVLRFSPTGTILRASHGTKILSEEELDAVYPDRRWNVTDAFTSDLLVTWNGPLSEQMRTLLDYFDMPASLVFAKTIDTIDENNGGNSPPGEYTVWPDVLDGLIDMFDRENFAKDDGRYFPSLKGNPDKYLHRSSPKLISWLKDLKQTRVTYLITGSNADFAEFTASYALGKDWNSLFDIVVCYAKKPGFFTGSRPFLKLDGYLEGEIATASELKRGSIYSQGNWKDLKEFFVSLTGKTSPSCLYVGDNLIQDIYTPKCHALCDTVAVVEEQLAEGMQDHSLSHSDEQILNSKVWGSYFRIESKNKVSPSLWSHVINNYSKICVPSVEFIANNSLDTPMKSFGLEVDRKLSGYYPGKPKSVVTL</sequence>